<dbReference type="EMBL" id="CP009253">
    <property type="protein sequence ID" value="ALD15278.1"/>
    <property type="molecule type" value="Genomic_DNA"/>
</dbReference>
<accession>A0A0M5JPS9</accession>
<sequence>MKKLIDVVKKIDNILFLLDKTMHEENINLLNSKTNIKELSLIIERKHILLNKLNYAKKIQLSLEKQYNSISSGVDCDKIHYYLNKIKNKCLSLKKINLKNKKLVEHKFYLNQNFLNFYKSYNNSIIYDINGKL</sequence>
<dbReference type="Proteomes" id="UP000066321">
    <property type="component" value="Chromosome"/>
</dbReference>
<name>A0A0M5JPS9_9GAMM</name>
<dbReference type="STRING" id="1265350.IX46_01735"/>
<dbReference type="OrthoDB" id="6554581at2"/>
<protein>
    <recommendedName>
        <fullName evidence="3">Flagellar biosynthesis protein FlgN</fullName>
    </recommendedName>
</protein>
<dbReference type="KEGG" id="baph:IX46_01735"/>
<organism evidence="1 2">
    <name type="scientific">Buchnera aphidicola</name>
    <name type="common">Aphis glycines</name>
    <dbReference type="NCBI Taxonomy" id="1265350"/>
    <lineage>
        <taxon>Bacteria</taxon>
        <taxon>Pseudomonadati</taxon>
        <taxon>Pseudomonadota</taxon>
        <taxon>Gammaproteobacteria</taxon>
        <taxon>Enterobacterales</taxon>
        <taxon>Erwiniaceae</taxon>
        <taxon>Buchnera</taxon>
    </lineage>
</organism>
<dbReference type="PATRIC" id="fig|1265350.3.peg.326"/>
<gene>
    <name evidence="1" type="ORF">IX46_01735</name>
</gene>
<evidence type="ECO:0008006" key="3">
    <source>
        <dbReference type="Google" id="ProtNLM"/>
    </source>
</evidence>
<dbReference type="AlphaFoldDB" id="A0A0M5JPS9"/>
<proteinExistence type="predicted"/>
<dbReference type="RefSeq" id="WP_071880124.1">
    <property type="nucleotide sequence ID" value="NZ_CP009253.1"/>
</dbReference>
<reference evidence="1 2" key="1">
    <citation type="journal article" date="2015" name="J Genomics">
        <title>Whole Genome Sequence of the Soybean Aphid Endosymbiont Buchnera aphidicola and Genetic Differentiation among Biotype-Specific Strains.</title>
        <authorList>
            <person name="Cassone B.J."/>
            <person name="Wenger J.A."/>
            <person name="Michel A.P."/>
        </authorList>
    </citation>
    <scope>NUCLEOTIDE SEQUENCE [LARGE SCALE GENOMIC DNA]</scope>
    <source>
        <strain evidence="1 2">BAg</strain>
    </source>
</reference>
<evidence type="ECO:0000313" key="1">
    <source>
        <dbReference type="EMBL" id="ALD15278.1"/>
    </source>
</evidence>
<evidence type="ECO:0000313" key="2">
    <source>
        <dbReference type="Proteomes" id="UP000066321"/>
    </source>
</evidence>